<evidence type="ECO:0000313" key="2">
    <source>
        <dbReference type="EMBL" id="ROW06169.1"/>
    </source>
</evidence>
<comment type="caution">
    <text evidence="2">The sequence shown here is derived from an EMBL/GenBank/DDBJ whole genome shotgun (WGS) entry which is preliminary data.</text>
</comment>
<feature type="compositionally biased region" description="Low complexity" evidence="1">
    <location>
        <begin position="104"/>
        <end position="124"/>
    </location>
</feature>
<dbReference type="AlphaFoldDB" id="A0A423WRU1"/>
<gene>
    <name evidence="2" type="ORF">VMCG_04498</name>
</gene>
<keyword evidence="3" id="KW-1185">Reference proteome</keyword>
<accession>A0A423WRU1</accession>
<feature type="compositionally biased region" description="Low complexity" evidence="1">
    <location>
        <begin position="46"/>
        <end position="57"/>
    </location>
</feature>
<evidence type="ECO:0000256" key="1">
    <source>
        <dbReference type="SAM" id="MobiDB-lite"/>
    </source>
</evidence>
<dbReference type="EMBL" id="LKEA01000011">
    <property type="protein sequence ID" value="ROW06169.1"/>
    <property type="molecule type" value="Genomic_DNA"/>
</dbReference>
<reference evidence="2 3" key="1">
    <citation type="submission" date="2015-09" db="EMBL/GenBank/DDBJ databases">
        <title>Host preference determinants of Valsa canker pathogens revealed by comparative genomics.</title>
        <authorList>
            <person name="Yin Z."/>
            <person name="Huang L."/>
        </authorList>
    </citation>
    <scope>NUCLEOTIDE SEQUENCE [LARGE SCALE GENOMIC DNA]</scope>
    <source>
        <strain evidence="2 3">03-1</strain>
    </source>
</reference>
<proteinExistence type="predicted"/>
<sequence>MCEVNTQRAIRGPKKGHLKALRNRVAILESRLAEQQQRQGQRAVFGAPASASSGYGSTIAVSSPTELAEVSTHSPSVSPLATTASASADGREASLPAIFSAPQSTADTASSSGPSAAAAVPGLATHPGTQITSFILAPELAESTQTEL</sequence>
<protein>
    <submittedName>
        <fullName evidence="2">Uncharacterized protein</fullName>
    </submittedName>
</protein>
<feature type="region of interest" description="Disordered" evidence="1">
    <location>
        <begin position="37"/>
        <end position="124"/>
    </location>
</feature>
<feature type="compositionally biased region" description="Polar residues" evidence="1">
    <location>
        <begin position="59"/>
        <end position="86"/>
    </location>
</feature>
<name>A0A423WRU1_9PEZI</name>
<organism evidence="2 3">
    <name type="scientific">Cytospora schulzeri</name>
    <dbReference type="NCBI Taxonomy" id="448051"/>
    <lineage>
        <taxon>Eukaryota</taxon>
        <taxon>Fungi</taxon>
        <taxon>Dikarya</taxon>
        <taxon>Ascomycota</taxon>
        <taxon>Pezizomycotina</taxon>
        <taxon>Sordariomycetes</taxon>
        <taxon>Sordariomycetidae</taxon>
        <taxon>Diaporthales</taxon>
        <taxon>Cytosporaceae</taxon>
        <taxon>Cytospora</taxon>
    </lineage>
</organism>
<dbReference type="OrthoDB" id="3037908at2759"/>
<evidence type="ECO:0000313" key="3">
    <source>
        <dbReference type="Proteomes" id="UP000283895"/>
    </source>
</evidence>
<dbReference type="Proteomes" id="UP000283895">
    <property type="component" value="Unassembled WGS sequence"/>
</dbReference>